<dbReference type="EMBL" id="KN840488">
    <property type="protein sequence ID" value="KIP07909.1"/>
    <property type="molecule type" value="Genomic_DNA"/>
</dbReference>
<accession>A0A0C3NRV4</accession>
<gene>
    <name evidence="1" type="ORF">PHLGIDRAFT_19071</name>
</gene>
<dbReference type="HOGENOM" id="CLU_509111_0_0_1"/>
<dbReference type="Proteomes" id="UP000053257">
    <property type="component" value="Unassembled WGS sequence"/>
</dbReference>
<protein>
    <submittedName>
        <fullName evidence="1">Uncharacterized protein</fullName>
    </submittedName>
</protein>
<name>A0A0C3NRV4_PHLG1</name>
<dbReference type="AlphaFoldDB" id="A0A0C3NRV4"/>
<evidence type="ECO:0000313" key="2">
    <source>
        <dbReference type="Proteomes" id="UP000053257"/>
    </source>
</evidence>
<reference evidence="1 2" key="1">
    <citation type="journal article" date="2014" name="PLoS Genet.">
        <title>Analysis of the Phlebiopsis gigantea genome, transcriptome and secretome provides insight into its pioneer colonization strategies of wood.</title>
        <authorList>
            <person name="Hori C."/>
            <person name="Ishida T."/>
            <person name="Igarashi K."/>
            <person name="Samejima M."/>
            <person name="Suzuki H."/>
            <person name="Master E."/>
            <person name="Ferreira P."/>
            <person name="Ruiz-Duenas F.J."/>
            <person name="Held B."/>
            <person name="Canessa P."/>
            <person name="Larrondo L.F."/>
            <person name="Schmoll M."/>
            <person name="Druzhinina I.S."/>
            <person name="Kubicek C.P."/>
            <person name="Gaskell J.A."/>
            <person name="Kersten P."/>
            <person name="St John F."/>
            <person name="Glasner J."/>
            <person name="Sabat G."/>
            <person name="Splinter BonDurant S."/>
            <person name="Syed K."/>
            <person name="Yadav J."/>
            <person name="Mgbeahuruike A.C."/>
            <person name="Kovalchuk A."/>
            <person name="Asiegbu F.O."/>
            <person name="Lackner G."/>
            <person name="Hoffmeister D."/>
            <person name="Rencoret J."/>
            <person name="Gutierrez A."/>
            <person name="Sun H."/>
            <person name="Lindquist E."/>
            <person name="Barry K."/>
            <person name="Riley R."/>
            <person name="Grigoriev I.V."/>
            <person name="Henrissat B."/>
            <person name="Kues U."/>
            <person name="Berka R.M."/>
            <person name="Martinez A.T."/>
            <person name="Covert S.F."/>
            <person name="Blanchette R.A."/>
            <person name="Cullen D."/>
        </authorList>
    </citation>
    <scope>NUCLEOTIDE SEQUENCE [LARGE SCALE GENOMIC DNA]</scope>
    <source>
        <strain evidence="1 2">11061_1 CR5-6</strain>
    </source>
</reference>
<organism evidence="1 2">
    <name type="scientific">Phlebiopsis gigantea (strain 11061_1 CR5-6)</name>
    <name type="common">White-rot fungus</name>
    <name type="synonym">Peniophora gigantea</name>
    <dbReference type="NCBI Taxonomy" id="745531"/>
    <lineage>
        <taxon>Eukaryota</taxon>
        <taxon>Fungi</taxon>
        <taxon>Dikarya</taxon>
        <taxon>Basidiomycota</taxon>
        <taxon>Agaricomycotina</taxon>
        <taxon>Agaricomycetes</taxon>
        <taxon>Polyporales</taxon>
        <taxon>Phanerochaetaceae</taxon>
        <taxon>Phlebiopsis</taxon>
    </lineage>
</organism>
<keyword evidence="2" id="KW-1185">Reference proteome</keyword>
<proteinExistence type="predicted"/>
<evidence type="ECO:0000313" key="1">
    <source>
        <dbReference type="EMBL" id="KIP07909.1"/>
    </source>
</evidence>
<sequence>MSSNPNRGLSTEVLCMILSHLSIISRRDPRQLRGDLANVCLASRLMCSLATPLLFRDLRFTFRDSPNIENGGNSNGKSPCDTDCGSVDEFVDTFEECLERDSRPSTRSSVITEDHDTSGEAGQSVRLVSGTLSEPGEPNASGYLKNGLQTNTEIQRKTFQGFYDFLVDSPSICAFVERLSLGRHGPDTNGKASVHVYYPDDDIPESLLLDICHLLPHLKALALTNLLTQCEDPQGPLPMRLLSLDVLRLDMHDRYYYERMLDPLRLVCHLKHLIIGPIIYSPDTNHADTTPLDPPTISSRLSIESLLFVYNEVIFHFLPALVEKENVLKNLRNLRLGWFDPDDLDEVCEFLDDDENSVRSLSMDMRAMSLFTPPDIDGEAEKDIAPMLGRIESLVFMDMFVDDSGSLSPSEISSDGAVHSWEFIYNVLVEIADSEHLQRITIVAREEEQRALPSKRQMSKHPEGLEPLLLKIDELHLPALREFKLVSAAVLDDSDIQVAQEAFPRLHERGVLVVEEVYPVDYEVERFNVAVYLNY</sequence>